<keyword evidence="2" id="KW-0645">Protease</keyword>
<dbReference type="InterPro" id="IPR032861">
    <property type="entry name" value="TAXi_N"/>
</dbReference>
<dbReference type="SUPFAM" id="SSF50630">
    <property type="entry name" value="Acid proteases"/>
    <property type="match status" value="1"/>
</dbReference>
<dbReference type="GO" id="GO:0008233">
    <property type="term" value="F:peptidase activity"/>
    <property type="evidence" value="ECO:0007669"/>
    <property type="project" value="UniProtKB-KW"/>
</dbReference>
<comment type="similarity">
    <text evidence="1">Belongs to the peptidase A1 family.</text>
</comment>
<proteinExistence type="inferred from homology"/>
<dbReference type="PANTHER" id="PTHR47967">
    <property type="entry name" value="OS07G0603500 PROTEIN-RELATED"/>
    <property type="match status" value="1"/>
</dbReference>
<dbReference type="InterPro" id="IPR021109">
    <property type="entry name" value="Peptidase_aspartic_dom_sf"/>
</dbReference>
<dbReference type="Proteomes" id="UP000015453">
    <property type="component" value="Unassembled WGS sequence"/>
</dbReference>
<feature type="domain" description="Peptidase A1" evidence="4">
    <location>
        <begin position="1"/>
        <end position="309"/>
    </location>
</feature>
<dbReference type="InterPro" id="IPR051708">
    <property type="entry name" value="Plant_Aspart_Prot_A1"/>
</dbReference>
<protein>
    <recommendedName>
        <fullName evidence="4">Peptidase A1 domain-containing protein</fullName>
    </recommendedName>
</protein>
<dbReference type="PANTHER" id="PTHR47967:SF128">
    <property type="entry name" value="ASPARTIC PROTEINASE CDR1-LIKE"/>
    <property type="match status" value="1"/>
</dbReference>
<accession>S8DKP1</accession>
<evidence type="ECO:0000256" key="3">
    <source>
        <dbReference type="ARBA" id="ARBA00022801"/>
    </source>
</evidence>
<evidence type="ECO:0000313" key="5">
    <source>
        <dbReference type="EMBL" id="EPS60077.1"/>
    </source>
</evidence>
<evidence type="ECO:0000256" key="2">
    <source>
        <dbReference type="ARBA" id="ARBA00022670"/>
    </source>
</evidence>
<dbReference type="Pfam" id="PF14543">
    <property type="entry name" value="TAXi_N"/>
    <property type="match status" value="1"/>
</dbReference>
<gene>
    <name evidence="5" type="ORF">M569_14727</name>
</gene>
<dbReference type="GO" id="GO:0006508">
    <property type="term" value="P:proteolysis"/>
    <property type="evidence" value="ECO:0007669"/>
    <property type="project" value="UniProtKB-KW"/>
</dbReference>
<dbReference type="PROSITE" id="PS51767">
    <property type="entry name" value="PEPTIDASE_A1"/>
    <property type="match status" value="1"/>
</dbReference>
<dbReference type="GO" id="GO:0005576">
    <property type="term" value="C:extracellular region"/>
    <property type="evidence" value="ECO:0007669"/>
    <property type="project" value="TreeGrafter"/>
</dbReference>
<keyword evidence="3" id="KW-0378">Hydrolase</keyword>
<organism evidence="5 6">
    <name type="scientific">Genlisea aurea</name>
    <dbReference type="NCBI Taxonomy" id="192259"/>
    <lineage>
        <taxon>Eukaryota</taxon>
        <taxon>Viridiplantae</taxon>
        <taxon>Streptophyta</taxon>
        <taxon>Embryophyta</taxon>
        <taxon>Tracheophyta</taxon>
        <taxon>Spermatophyta</taxon>
        <taxon>Magnoliopsida</taxon>
        <taxon>eudicotyledons</taxon>
        <taxon>Gunneridae</taxon>
        <taxon>Pentapetalae</taxon>
        <taxon>asterids</taxon>
        <taxon>lamiids</taxon>
        <taxon>Lamiales</taxon>
        <taxon>Lentibulariaceae</taxon>
        <taxon>Genlisea</taxon>
    </lineage>
</organism>
<keyword evidence="6" id="KW-1185">Reference proteome</keyword>
<name>S8DKP1_9LAMI</name>
<dbReference type="InterPro" id="IPR033121">
    <property type="entry name" value="PEPTIDASE_A1"/>
</dbReference>
<evidence type="ECO:0000313" key="6">
    <source>
        <dbReference type="Proteomes" id="UP000015453"/>
    </source>
</evidence>
<dbReference type="Gene3D" id="2.40.70.10">
    <property type="entry name" value="Acid Proteases"/>
    <property type="match status" value="2"/>
</dbReference>
<evidence type="ECO:0000256" key="1">
    <source>
        <dbReference type="ARBA" id="ARBA00007447"/>
    </source>
</evidence>
<evidence type="ECO:0000259" key="4">
    <source>
        <dbReference type="PROSITE" id="PS51767"/>
    </source>
</evidence>
<sequence>MMLIQIGNSSVPPVWVTIDTSGFFSWVLCSPCYPFSFTCSYNLSFNYQVATEYNCSATLKCPDIYQVSCYNDYCFSGYIYTADYGALPDYVLSDVISLSPSLTYPLVYIGCLVVTNTGPYPLGNAYGSFSLGKHPLSLVNQIGVRSFTYCLQYLSSAENSTIYFGDDAKIWVPLVSTPFYNLDSTVYYFTPLYNSGSSGYYWLTLLSFTVGPQIIDFPGATPQTGGNVIIEPSTFLTSLPTNMVAEIVDAIVGFMHFPRAYTLEAELGLSLCYNVTNSADWYLSTPLFLANFVGGSLPLLFENIFFQVF</sequence>
<reference evidence="5 6" key="1">
    <citation type="journal article" date="2013" name="BMC Genomics">
        <title>The miniature genome of a carnivorous plant Genlisea aurea contains a low number of genes and short non-coding sequences.</title>
        <authorList>
            <person name="Leushkin E.V."/>
            <person name="Sutormin R.A."/>
            <person name="Nabieva E.R."/>
            <person name="Penin A.A."/>
            <person name="Kondrashov A.S."/>
            <person name="Logacheva M.D."/>
        </authorList>
    </citation>
    <scope>NUCLEOTIDE SEQUENCE [LARGE SCALE GENOMIC DNA]</scope>
</reference>
<dbReference type="AlphaFoldDB" id="S8DKP1"/>
<dbReference type="EMBL" id="AUSU01007849">
    <property type="protein sequence ID" value="EPS60077.1"/>
    <property type="molecule type" value="Genomic_DNA"/>
</dbReference>
<comment type="caution">
    <text evidence="5">The sequence shown here is derived from an EMBL/GenBank/DDBJ whole genome shotgun (WGS) entry which is preliminary data.</text>
</comment>